<gene>
    <name evidence="2" type="ORF">C476_04335</name>
</gene>
<reference evidence="2 3" key="1">
    <citation type="journal article" date="2014" name="PLoS Genet.">
        <title>Phylogenetically driven sequencing of extremely halophilic archaea reveals strategies for static and dynamic osmo-response.</title>
        <authorList>
            <person name="Becker E.A."/>
            <person name="Seitzer P.M."/>
            <person name="Tritt A."/>
            <person name="Larsen D."/>
            <person name="Krusor M."/>
            <person name="Yao A.I."/>
            <person name="Wu D."/>
            <person name="Madern D."/>
            <person name="Eisen J.A."/>
            <person name="Darling A.E."/>
            <person name="Facciotti M.T."/>
        </authorList>
    </citation>
    <scope>NUCLEOTIDE SEQUENCE [LARGE SCALE GENOMIC DNA]</scope>
    <source>
        <strain evidence="2 3">JCM 13563</strain>
    </source>
</reference>
<dbReference type="Proteomes" id="UP000011615">
    <property type="component" value="Unassembled WGS sequence"/>
</dbReference>
<sequence length="261" mass="28084">MRQTTDSIRSDGRTNDRGVSEVLGFILVFAIILGSVTLLSMTGFQAMQDYQEGEQLRNAERAMEAFAENANDVMRYDGIDTRRGELSLQEGTVRTSDGGTKLNITIEKTGSTVDIPEDEFSSYGTGDTVNIGEFTYIVDDDRIAYEGGGVVRGDDSGSVFLKRPQVRCDDETAVISLVTISADDRSIQSSGQVGFTISEVNRTSKAYSGVAEVSIDVDPNSQNSDAWNSTLDDWSGGNDGTCSLGGGGQVVVTLTEVDIEY</sequence>
<keyword evidence="1" id="KW-0472">Membrane</keyword>
<keyword evidence="1" id="KW-1133">Transmembrane helix</keyword>
<accession>M0CL17</accession>
<proteinExistence type="predicted"/>
<dbReference type="Pfam" id="PF23960">
    <property type="entry name" value="DUF7289"/>
    <property type="match status" value="1"/>
</dbReference>
<protein>
    <submittedName>
        <fullName evidence="2">Uncharacterized protein</fullName>
    </submittedName>
</protein>
<organism evidence="2 3">
    <name type="scientific">Natrinema limicola JCM 13563</name>
    <dbReference type="NCBI Taxonomy" id="1230457"/>
    <lineage>
        <taxon>Archaea</taxon>
        <taxon>Methanobacteriati</taxon>
        <taxon>Methanobacteriota</taxon>
        <taxon>Stenosarchaea group</taxon>
        <taxon>Halobacteria</taxon>
        <taxon>Halobacteriales</taxon>
        <taxon>Natrialbaceae</taxon>
        <taxon>Natrinema</taxon>
    </lineage>
</organism>
<dbReference type="eggNOG" id="arCOG02911">
    <property type="taxonomic scope" value="Archaea"/>
</dbReference>
<dbReference type="OrthoDB" id="118051at2157"/>
<keyword evidence="3" id="KW-1185">Reference proteome</keyword>
<dbReference type="InterPro" id="IPR055713">
    <property type="entry name" value="DUF7289"/>
</dbReference>
<name>M0CL17_9EURY</name>
<keyword evidence="1" id="KW-0812">Transmembrane</keyword>
<comment type="caution">
    <text evidence="2">The sequence shown here is derived from an EMBL/GenBank/DDBJ whole genome shotgun (WGS) entry which is preliminary data.</text>
</comment>
<feature type="transmembrane region" description="Helical" evidence="1">
    <location>
        <begin position="21"/>
        <end position="41"/>
    </location>
</feature>
<dbReference type="AlphaFoldDB" id="M0CL17"/>
<evidence type="ECO:0000313" key="2">
    <source>
        <dbReference type="EMBL" id="ELZ23946.1"/>
    </source>
</evidence>
<dbReference type="STRING" id="1230457.C476_04335"/>
<dbReference type="EMBL" id="AOIT01000021">
    <property type="protein sequence ID" value="ELZ23946.1"/>
    <property type="molecule type" value="Genomic_DNA"/>
</dbReference>
<evidence type="ECO:0000256" key="1">
    <source>
        <dbReference type="SAM" id="Phobius"/>
    </source>
</evidence>
<dbReference type="PATRIC" id="fig|1230457.4.peg.866"/>
<evidence type="ECO:0000313" key="3">
    <source>
        <dbReference type="Proteomes" id="UP000011615"/>
    </source>
</evidence>